<keyword evidence="2" id="KW-1133">Transmembrane helix</keyword>
<feature type="transmembrane region" description="Helical" evidence="2">
    <location>
        <begin position="528"/>
        <end position="555"/>
    </location>
</feature>
<feature type="domain" description="ABC1 atypical kinase-like" evidence="3">
    <location>
        <begin position="99"/>
        <end position="344"/>
    </location>
</feature>
<dbReference type="STRING" id="83765.SAMN05660284_00563"/>
<keyword evidence="2" id="KW-0472">Membrane</keyword>
<dbReference type="CDD" id="cd05121">
    <property type="entry name" value="ABC1_ADCK3-like"/>
    <property type="match status" value="1"/>
</dbReference>
<feature type="transmembrane region" description="Helical" evidence="2">
    <location>
        <begin position="503"/>
        <end position="522"/>
    </location>
</feature>
<dbReference type="OrthoDB" id="9795390at2"/>
<dbReference type="InterPro" id="IPR004147">
    <property type="entry name" value="ABC1_dom"/>
</dbReference>
<dbReference type="EMBL" id="FOVE01000003">
    <property type="protein sequence ID" value="SFN11751.1"/>
    <property type="molecule type" value="Genomic_DNA"/>
</dbReference>
<gene>
    <name evidence="4" type="ORF">SAMN05660284_00563</name>
</gene>
<keyword evidence="4" id="KW-0830">Ubiquinone</keyword>
<keyword evidence="5" id="KW-1185">Reference proteome</keyword>
<evidence type="ECO:0000313" key="4">
    <source>
        <dbReference type="EMBL" id="SFN11751.1"/>
    </source>
</evidence>
<proteinExistence type="inferred from homology"/>
<dbReference type="AlphaFoldDB" id="A0A1I4WDA5"/>
<dbReference type="SUPFAM" id="SSF56112">
    <property type="entry name" value="Protein kinase-like (PK-like)"/>
    <property type="match status" value="1"/>
</dbReference>
<comment type="similarity">
    <text evidence="1">Belongs to the protein kinase superfamily. ADCK protein kinase family.</text>
</comment>
<dbReference type="InterPro" id="IPR011009">
    <property type="entry name" value="Kinase-like_dom_sf"/>
</dbReference>
<organism evidence="4 5">
    <name type="scientific">Formivibrio citricus</name>
    <dbReference type="NCBI Taxonomy" id="83765"/>
    <lineage>
        <taxon>Bacteria</taxon>
        <taxon>Pseudomonadati</taxon>
        <taxon>Pseudomonadota</taxon>
        <taxon>Betaproteobacteria</taxon>
        <taxon>Neisseriales</taxon>
        <taxon>Chitinibacteraceae</taxon>
        <taxon>Formivibrio</taxon>
    </lineage>
</organism>
<dbReference type="InterPro" id="IPR050154">
    <property type="entry name" value="UbiB_kinase"/>
</dbReference>
<reference evidence="5" key="1">
    <citation type="submission" date="2016-10" db="EMBL/GenBank/DDBJ databases">
        <authorList>
            <person name="Varghese N."/>
            <person name="Submissions S."/>
        </authorList>
    </citation>
    <scope>NUCLEOTIDE SEQUENCE [LARGE SCALE GENOMIC DNA]</scope>
    <source>
        <strain evidence="5">DSM 6150</strain>
    </source>
</reference>
<dbReference type="PANTHER" id="PTHR10566">
    <property type="entry name" value="CHAPERONE-ACTIVITY OF BC1 COMPLEX CABC1 -RELATED"/>
    <property type="match status" value="1"/>
</dbReference>
<name>A0A1I4WDA5_9NEIS</name>
<accession>A0A1I4WDA5</accession>
<dbReference type="Pfam" id="PF03109">
    <property type="entry name" value="ABC1"/>
    <property type="match status" value="1"/>
</dbReference>
<sequence>MLKETFNVVRDLPRLRDIIAILVRHGMGNLVQRLGLAKGIEKAGDLLHLPGKHEIEEVEPEVRMRRALEELGPTYIKLGQVLATRVDMFPPEWITEFEKLQSAAPSLPFEALLPELQIALGQNPHEIFDELDPVPIGSASIAQVHRARLKSGEAVVLKIRRPGIIPKIEADLRVLRHIAQLAEFEFPEMRRYQPIKIVDEFSKSLRRELNLSTEARNLERFTQNFSGNVEIELPHVYREWTSERLNVQSYIGGIPGNDLEAVDATGLDRKVLAARGANAVLKMVLIDGYFHADPHPGNVKYLPGNRLAFLDFGMVGRLPHPRRDQIVDLLAALAQRDEHGILNVLLEWTGDAVVDEEKLAADIADFIFNYENLSLKEVQFGTLLNDIVALSREHQLMLPADLTLLFKALISLEGLGRQLDPDFQMVPHLTPFVKQVVLARYNPASLLKRGKEGVVEALHVLAGVPRDIGKLIKQARRGNLRIDLDLKRLDHFGIQMTRSANRLTMGIVTGALMIGSAIISTVKSGPTLLGLPVLGALGFILALFITLWLVISIWISGKEEER</sequence>
<dbReference type="PANTHER" id="PTHR10566:SF113">
    <property type="entry name" value="PROTEIN ACTIVITY OF BC1 COMPLEX KINASE 7, CHLOROPLASTIC"/>
    <property type="match status" value="1"/>
</dbReference>
<dbReference type="RefSeq" id="WP_091191138.1">
    <property type="nucleotide sequence ID" value="NZ_FOVE01000003.1"/>
</dbReference>
<evidence type="ECO:0000313" key="5">
    <source>
        <dbReference type="Proteomes" id="UP000242869"/>
    </source>
</evidence>
<dbReference type="Proteomes" id="UP000242869">
    <property type="component" value="Unassembled WGS sequence"/>
</dbReference>
<evidence type="ECO:0000256" key="1">
    <source>
        <dbReference type="ARBA" id="ARBA00009670"/>
    </source>
</evidence>
<evidence type="ECO:0000259" key="3">
    <source>
        <dbReference type="Pfam" id="PF03109"/>
    </source>
</evidence>
<protein>
    <submittedName>
        <fullName evidence="4">Ubiquinone biosynthesis protein</fullName>
    </submittedName>
</protein>
<keyword evidence="2" id="KW-0812">Transmembrane</keyword>
<evidence type="ECO:0000256" key="2">
    <source>
        <dbReference type="SAM" id="Phobius"/>
    </source>
</evidence>